<dbReference type="EMBL" id="JASPKZ010000018">
    <property type="protein sequence ID" value="KAJ9601397.1"/>
    <property type="molecule type" value="Genomic_DNA"/>
</dbReference>
<reference evidence="1" key="1">
    <citation type="journal article" date="2023" name="IScience">
        <title>Live-bearing cockroach genome reveals convergent evolutionary mechanisms linked to viviparity in insects and beyond.</title>
        <authorList>
            <person name="Fouks B."/>
            <person name="Harrison M.C."/>
            <person name="Mikhailova A.A."/>
            <person name="Marchal E."/>
            <person name="English S."/>
            <person name="Carruthers M."/>
            <person name="Jennings E.C."/>
            <person name="Chiamaka E.L."/>
            <person name="Frigard R.A."/>
            <person name="Pippel M."/>
            <person name="Attardo G.M."/>
            <person name="Benoit J.B."/>
            <person name="Bornberg-Bauer E."/>
            <person name="Tobe S.S."/>
        </authorList>
    </citation>
    <scope>NUCLEOTIDE SEQUENCE</scope>
    <source>
        <strain evidence="1">Stay&amp;Tobe</strain>
    </source>
</reference>
<keyword evidence="2" id="KW-1185">Reference proteome</keyword>
<evidence type="ECO:0000313" key="2">
    <source>
        <dbReference type="Proteomes" id="UP001233999"/>
    </source>
</evidence>
<protein>
    <submittedName>
        <fullName evidence="1">Uncharacterized protein</fullName>
    </submittedName>
</protein>
<dbReference type="AlphaFoldDB" id="A0AAD8ANA3"/>
<feature type="non-terminal residue" evidence="1">
    <location>
        <position position="1"/>
    </location>
</feature>
<accession>A0AAD8ANA3</accession>
<gene>
    <name evidence="1" type="ORF">L9F63_000421</name>
</gene>
<reference evidence="1" key="2">
    <citation type="submission" date="2023-05" db="EMBL/GenBank/DDBJ databases">
        <authorList>
            <person name="Fouks B."/>
        </authorList>
    </citation>
    <scope>NUCLEOTIDE SEQUENCE</scope>
    <source>
        <strain evidence="1">Stay&amp;Tobe</strain>
        <tissue evidence="1">Testes</tissue>
    </source>
</reference>
<organism evidence="1 2">
    <name type="scientific">Diploptera punctata</name>
    <name type="common">Pacific beetle cockroach</name>
    <dbReference type="NCBI Taxonomy" id="6984"/>
    <lineage>
        <taxon>Eukaryota</taxon>
        <taxon>Metazoa</taxon>
        <taxon>Ecdysozoa</taxon>
        <taxon>Arthropoda</taxon>
        <taxon>Hexapoda</taxon>
        <taxon>Insecta</taxon>
        <taxon>Pterygota</taxon>
        <taxon>Neoptera</taxon>
        <taxon>Polyneoptera</taxon>
        <taxon>Dictyoptera</taxon>
        <taxon>Blattodea</taxon>
        <taxon>Blaberoidea</taxon>
        <taxon>Blaberidae</taxon>
        <taxon>Diplopterinae</taxon>
        <taxon>Diploptera</taxon>
    </lineage>
</organism>
<dbReference type="Proteomes" id="UP001233999">
    <property type="component" value="Unassembled WGS sequence"/>
</dbReference>
<feature type="non-terminal residue" evidence="1">
    <location>
        <position position="80"/>
    </location>
</feature>
<proteinExistence type="predicted"/>
<evidence type="ECO:0000313" key="1">
    <source>
        <dbReference type="EMBL" id="KAJ9601397.1"/>
    </source>
</evidence>
<sequence>FIFNVPVELSGSPELGEHWRILRQSHTHTTDKSTAPPPTVPIILPIVCILLCRRAHWCSPVQAAGDPQSRVTGSPQSRFA</sequence>
<name>A0AAD8ANA3_DIPPU</name>
<comment type="caution">
    <text evidence="1">The sequence shown here is derived from an EMBL/GenBank/DDBJ whole genome shotgun (WGS) entry which is preliminary data.</text>
</comment>